<organism evidence="2 3">
    <name type="scientific">Acidihalobacter prosperus</name>
    <dbReference type="NCBI Taxonomy" id="160660"/>
    <lineage>
        <taxon>Bacteria</taxon>
        <taxon>Pseudomonadati</taxon>
        <taxon>Pseudomonadota</taxon>
        <taxon>Gammaproteobacteria</taxon>
        <taxon>Chromatiales</taxon>
        <taxon>Ectothiorhodospiraceae</taxon>
        <taxon>Acidihalobacter</taxon>
    </lineage>
</organism>
<dbReference type="InterPro" id="IPR029063">
    <property type="entry name" value="SAM-dependent_MTases_sf"/>
</dbReference>
<sequence>MTRGADSGCRALEKDLLMSNPETGRPPVQNSDFWNQRYAAQAFVWTANANRFVAEEVADLPPGRALDLAAGEGRNAVWLAEQGWQAHAVDFSDVAMKKCRRLAAERQVAERVTCEVADLHDYVPTPDAYDLVLLIYLQIPQAELTPVIARAAEAVAPGGTFLLVAHDSANLKDGYGGPQNPDVLYTANEVLAALDDRLEVEKAGVVERPVETDAGTRVALDCLVRARRPC</sequence>
<reference evidence="2 3" key="1">
    <citation type="journal article" date="2014" name="Genome Announc.">
        <title>Draft Genome Sequence of the Iron-Oxidizing, Acidophilic, and Halotolerant 'Thiobacillus prosperus' Type Strain DSM 5130.</title>
        <authorList>
            <person name="Ossandon F.J."/>
            <person name="Cardenas J.P."/>
            <person name="Corbett M."/>
            <person name="Quatrini R."/>
            <person name="Holmes D.S."/>
            <person name="Watkin E."/>
        </authorList>
    </citation>
    <scope>NUCLEOTIDE SEQUENCE [LARGE SCALE GENOMIC DNA]</scope>
    <source>
        <strain evidence="2 3">DSM 5130</strain>
    </source>
</reference>
<dbReference type="Pfam" id="PF13649">
    <property type="entry name" value="Methyltransf_25"/>
    <property type="match status" value="1"/>
</dbReference>
<proteinExistence type="predicted"/>
<feature type="domain" description="Methyltransferase" evidence="1">
    <location>
        <begin position="66"/>
        <end position="159"/>
    </location>
</feature>
<evidence type="ECO:0000313" key="2">
    <source>
        <dbReference type="EMBL" id="OBS09766.1"/>
    </source>
</evidence>
<evidence type="ECO:0000313" key="3">
    <source>
        <dbReference type="Proteomes" id="UP000029273"/>
    </source>
</evidence>
<dbReference type="GO" id="GO:0008168">
    <property type="term" value="F:methyltransferase activity"/>
    <property type="evidence" value="ECO:0007669"/>
    <property type="project" value="UniProtKB-KW"/>
</dbReference>
<protein>
    <submittedName>
        <fullName evidence="2">Methyltransferase</fullName>
    </submittedName>
</protein>
<keyword evidence="3" id="KW-1185">Reference proteome</keyword>
<dbReference type="SUPFAM" id="SSF53335">
    <property type="entry name" value="S-adenosyl-L-methionine-dependent methyltransferases"/>
    <property type="match status" value="1"/>
</dbReference>
<keyword evidence="2" id="KW-0808">Transferase</keyword>
<dbReference type="GO" id="GO:0032259">
    <property type="term" value="P:methylation"/>
    <property type="evidence" value="ECO:0007669"/>
    <property type="project" value="UniProtKB-KW"/>
</dbReference>
<dbReference type="Proteomes" id="UP000029273">
    <property type="component" value="Unassembled WGS sequence"/>
</dbReference>
<evidence type="ECO:0000259" key="1">
    <source>
        <dbReference type="Pfam" id="PF13649"/>
    </source>
</evidence>
<dbReference type="STRING" id="160660.BJI67_06005"/>
<gene>
    <name evidence="2" type="ORF">Thpro_020816</name>
</gene>
<dbReference type="EMBL" id="JQSG02000002">
    <property type="protein sequence ID" value="OBS09766.1"/>
    <property type="molecule type" value="Genomic_DNA"/>
</dbReference>
<dbReference type="AlphaFoldDB" id="A0A1A6C5B8"/>
<dbReference type="Gene3D" id="3.40.50.150">
    <property type="entry name" value="Vaccinia Virus protein VP39"/>
    <property type="match status" value="1"/>
</dbReference>
<dbReference type="InterPro" id="IPR041698">
    <property type="entry name" value="Methyltransf_25"/>
</dbReference>
<dbReference type="CDD" id="cd02440">
    <property type="entry name" value="AdoMet_MTases"/>
    <property type="match status" value="1"/>
</dbReference>
<keyword evidence="2" id="KW-0489">Methyltransferase</keyword>
<comment type="caution">
    <text evidence="2">The sequence shown here is derived from an EMBL/GenBank/DDBJ whole genome shotgun (WGS) entry which is preliminary data.</text>
</comment>
<name>A0A1A6C5B8_9GAMM</name>
<accession>A0A1A6C5B8</accession>